<evidence type="ECO:0000256" key="1">
    <source>
        <dbReference type="SAM" id="Phobius"/>
    </source>
</evidence>
<dbReference type="OrthoDB" id="2111949at2"/>
<keyword evidence="1" id="KW-0812">Transmembrane</keyword>
<gene>
    <name evidence="2" type="ordered locus">Acear_1547</name>
</gene>
<dbReference type="Proteomes" id="UP000001661">
    <property type="component" value="Chromosome"/>
</dbReference>
<keyword evidence="3" id="KW-1185">Reference proteome</keyword>
<keyword evidence="1" id="KW-0472">Membrane</keyword>
<evidence type="ECO:0000313" key="2">
    <source>
        <dbReference type="EMBL" id="ADL13053.1"/>
    </source>
</evidence>
<dbReference type="KEGG" id="aar:Acear_1547"/>
<name>D9QRB2_ACEAZ</name>
<dbReference type="HOGENOM" id="CLU_122311_1_0_9"/>
<keyword evidence="1" id="KW-1133">Transmembrane helix</keyword>
<feature type="transmembrane region" description="Helical" evidence="1">
    <location>
        <begin position="55"/>
        <end position="82"/>
    </location>
</feature>
<sequence length="152" mass="17177">MFNIKDKYFSGIMTGILINIPINILDYIFYLLNINQYHMWQIAASAYFRIQDVDTVPALIVGAISDYSTAILLAITIVYLLSITGTDYFWAKGLSVGGIWWLFAFGVMLRIKIGRIDPIDAGTNLYHVSEHMLFGVLVAWIITKYGQEALAE</sequence>
<protein>
    <submittedName>
        <fullName evidence="2">Uncharacterized protein</fullName>
    </submittedName>
</protein>
<reference evidence="2 3" key="1">
    <citation type="journal article" date="2010" name="Stand. Genomic Sci.">
        <title>Complete genome sequence of Acetohalobium arabaticum type strain (Z-7288).</title>
        <authorList>
            <person name="Sikorski J."/>
            <person name="Lapidus A."/>
            <person name="Chertkov O."/>
            <person name="Lucas S."/>
            <person name="Copeland A."/>
            <person name="Glavina Del Rio T."/>
            <person name="Nolan M."/>
            <person name="Tice H."/>
            <person name="Cheng J.F."/>
            <person name="Han C."/>
            <person name="Brambilla E."/>
            <person name="Pitluck S."/>
            <person name="Liolios K."/>
            <person name="Ivanova N."/>
            <person name="Mavromatis K."/>
            <person name="Mikhailova N."/>
            <person name="Pati A."/>
            <person name="Bruce D."/>
            <person name="Detter C."/>
            <person name="Tapia R."/>
            <person name="Goodwin L."/>
            <person name="Chen A."/>
            <person name="Palaniappan K."/>
            <person name="Land M."/>
            <person name="Hauser L."/>
            <person name="Chang Y.J."/>
            <person name="Jeffries C.D."/>
            <person name="Rohde M."/>
            <person name="Goker M."/>
            <person name="Spring S."/>
            <person name="Woyke T."/>
            <person name="Bristow J."/>
            <person name="Eisen J.A."/>
            <person name="Markowitz V."/>
            <person name="Hugenholtz P."/>
            <person name="Kyrpides N.C."/>
            <person name="Klenk H.P."/>
        </authorList>
    </citation>
    <scope>NUCLEOTIDE SEQUENCE [LARGE SCALE GENOMIC DNA]</scope>
    <source>
        <strain evidence="3">ATCC 49924 / DSM 5501 / Z-7288</strain>
    </source>
</reference>
<dbReference type="eggNOG" id="ENOG5033H80">
    <property type="taxonomic scope" value="Bacteria"/>
</dbReference>
<dbReference type="RefSeq" id="WP_013278498.1">
    <property type="nucleotide sequence ID" value="NC_014378.1"/>
</dbReference>
<evidence type="ECO:0000313" key="3">
    <source>
        <dbReference type="Proteomes" id="UP000001661"/>
    </source>
</evidence>
<organism evidence="2 3">
    <name type="scientific">Acetohalobium arabaticum (strain ATCC 49924 / DSM 5501 / Z-7288)</name>
    <dbReference type="NCBI Taxonomy" id="574087"/>
    <lineage>
        <taxon>Bacteria</taxon>
        <taxon>Bacillati</taxon>
        <taxon>Bacillota</taxon>
        <taxon>Clostridia</taxon>
        <taxon>Halanaerobiales</taxon>
        <taxon>Halobacteroidaceae</taxon>
        <taxon>Acetohalobium</taxon>
    </lineage>
</organism>
<dbReference type="STRING" id="574087.Acear_1547"/>
<dbReference type="EMBL" id="CP002105">
    <property type="protein sequence ID" value="ADL13053.1"/>
    <property type="molecule type" value="Genomic_DNA"/>
</dbReference>
<dbReference type="AlphaFoldDB" id="D9QRB2"/>
<proteinExistence type="predicted"/>
<accession>D9QRB2</accession>
<feature type="transmembrane region" description="Helical" evidence="1">
    <location>
        <begin position="88"/>
        <end position="109"/>
    </location>
</feature>
<feature type="transmembrane region" description="Helical" evidence="1">
    <location>
        <begin position="12"/>
        <end position="34"/>
    </location>
</feature>